<dbReference type="EC" id="4.4.1.13" evidence="2"/>
<accession>A0A9D2GIB3</accession>
<protein>
    <recommendedName>
        <fullName evidence="2">cysteine-S-conjugate beta-lyase</fullName>
        <ecNumber evidence="2">4.4.1.13</ecNumber>
    </recommendedName>
</protein>
<dbReference type="CDD" id="cd00609">
    <property type="entry name" value="AAT_like"/>
    <property type="match status" value="1"/>
</dbReference>
<dbReference type="PANTHER" id="PTHR43525:SF1">
    <property type="entry name" value="PROTEIN MALY"/>
    <property type="match status" value="1"/>
</dbReference>
<dbReference type="InterPro" id="IPR015424">
    <property type="entry name" value="PyrdxlP-dep_Trfase"/>
</dbReference>
<dbReference type="Pfam" id="PF00155">
    <property type="entry name" value="Aminotran_1_2"/>
    <property type="match status" value="1"/>
</dbReference>
<reference evidence="7" key="1">
    <citation type="journal article" date="2021" name="PeerJ">
        <title>Extensive microbial diversity within the chicken gut microbiome revealed by metagenomics and culture.</title>
        <authorList>
            <person name="Gilroy R."/>
            <person name="Ravi A."/>
            <person name="Getino M."/>
            <person name="Pursley I."/>
            <person name="Horton D.L."/>
            <person name="Alikhan N.F."/>
            <person name="Baker D."/>
            <person name="Gharbi K."/>
            <person name="Hall N."/>
            <person name="Watson M."/>
            <person name="Adriaenssens E.M."/>
            <person name="Foster-Nyarko E."/>
            <person name="Jarju S."/>
            <person name="Secka A."/>
            <person name="Antonio M."/>
            <person name="Oren A."/>
            <person name="Chaudhuri R.R."/>
            <person name="La Ragione R."/>
            <person name="Hildebrand F."/>
            <person name="Pallen M.J."/>
        </authorList>
    </citation>
    <scope>NUCLEOTIDE SEQUENCE</scope>
    <source>
        <strain evidence="7">ChiBcec1-1093</strain>
    </source>
</reference>
<dbReference type="Gene3D" id="3.90.1150.10">
    <property type="entry name" value="Aspartate Aminotransferase, domain 1"/>
    <property type="match status" value="1"/>
</dbReference>
<dbReference type="NCBIfam" id="TIGR04350">
    <property type="entry name" value="C_S_lyase_PatB"/>
    <property type="match status" value="1"/>
</dbReference>
<comment type="caution">
    <text evidence="7">The sequence shown here is derived from an EMBL/GenBank/DDBJ whole genome shotgun (WGS) entry which is preliminary data.</text>
</comment>
<comment type="cofactor">
    <cofactor evidence="1">
        <name>pyridoxal 5'-phosphate</name>
        <dbReference type="ChEBI" id="CHEBI:597326"/>
    </cofactor>
</comment>
<comment type="similarity">
    <text evidence="5">Belongs to the class-II pyridoxal-phosphate-dependent aminotransferase family. MalY/PatB cystathionine beta-lyase subfamily.</text>
</comment>
<dbReference type="Proteomes" id="UP000824101">
    <property type="component" value="Unassembled WGS sequence"/>
</dbReference>
<sequence>MFDNFDKYVDRTDISIKYGNKGKQYPGFSVREDAIPMWIADMDFACCEPVVKALHRTADQGTFGYEDPAGDRYRAALCAWMKKRHDWEIRPEWITQAPGAIEALDKAIEAFTEEGDGVIIQMPAYGPFAASVKTLRRRVAENNLILDEDGFHIDFKDLERKAAAPENKMMIFCSPHNPTGRVWTKEELERISRICRENGVLIYSDEVHHDIVRPGFRHIPIAEFDPENVLTAVTAGKSFNLSGLHLASLIISDEEKRARFLEKRGKWFPDPFSAAAAIAAYEEGETWEDEVNQYLDESLTILEKALPEVLPKARLAAAEGTYLAWIDLRGYGKTQEELSRMLVEEAGVIPNPGTQFGKAGEGFIRLNVACPHAVLKEALARLKQVFG</sequence>
<evidence type="ECO:0000256" key="2">
    <source>
        <dbReference type="ARBA" id="ARBA00012224"/>
    </source>
</evidence>
<dbReference type="InterPro" id="IPR027619">
    <property type="entry name" value="C-S_lyase_PatB-like"/>
</dbReference>
<dbReference type="AlphaFoldDB" id="A0A9D2GIB3"/>
<dbReference type="InterPro" id="IPR004839">
    <property type="entry name" value="Aminotransferase_I/II_large"/>
</dbReference>
<dbReference type="InterPro" id="IPR051798">
    <property type="entry name" value="Class-II_PLP-Dep_Aminotrans"/>
</dbReference>
<feature type="domain" description="Aminotransferase class I/classII large" evidence="6">
    <location>
        <begin position="40"/>
        <end position="382"/>
    </location>
</feature>
<keyword evidence="4" id="KW-0456">Lyase</keyword>
<reference evidence="7" key="2">
    <citation type="submission" date="2021-04" db="EMBL/GenBank/DDBJ databases">
        <authorList>
            <person name="Gilroy R."/>
        </authorList>
    </citation>
    <scope>NUCLEOTIDE SEQUENCE</scope>
    <source>
        <strain evidence="7">ChiBcec1-1093</strain>
    </source>
</reference>
<evidence type="ECO:0000256" key="3">
    <source>
        <dbReference type="ARBA" id="ARBA00022898"/>
    </source>
</evidence>
<evidence type="ECO:0000256" key="5">
    <source>
        <dbReference type="ARBA" id="ARBA00037974"/>
    </source>
</evidence>
<dbReference type="GO" id="GO:0047804">
    <property type="term" value="F:cysteine-S-conjugate beta-lyase activity"/>
    <property type="evidence" value="ECO:0007669"/>
    <property type="project" value="UniProtKB-EC"/>
</dbReference>
<gene>
    <name evidence="7" type="ORF">IAA17_06120</name>
</gene>
<dbReference type="InterPro" id="IPR015422">
    <property type="entry name" value="PyrdxlP-dep_Trfase_small"/>
</dbReference>
<proteinExistence type="inferred from homology"/>
<name>A0A9D2GIB3_9FIRM</name>
<evidence type="ECO:0000313" key="7">
    <source>
        <dbReference type="EMBL" id="HIZ79347.1"/>
    </source>
</evidence>
<evidence type="ECO:0000259" key="6">
    <source>
        <dbReference type="Pfam" id="PF00155"/>
    </source>
</evidence>
<dbReference type="InterPro" id="IPR015421">
    <property type="entry name" value="PyrdxlP-dep_Trfase_major"/>
</dbReference>
<keyword evidence="7" id="KW-0032">Aminotransferase</keyword>
<evidence type="ECO:0000313" key="8">
    <source>
        <dbReference type="Proteomes" id="UP000824101"/>
    </source>
</evidence>
<evidence type="ECO:0000256" key="1">
    <source>
        <dbReference type="ARBA" id="ARBA00001933"/>
    </source>
</evidence>
<dbReference type="PANTHER" id="PTHR43525">
    <property type="entry name" value="PROTEIN MALY"/>
    <property type="match status" value="1"/>
</dbReference>
<dbReference type="GO" id="GO:0008483">
    <property type="term" value="F:transaminase activity"/>
    <property type="evidence" value="ECO:0007669"/>
    <property type="project" value="UniProtKB-KW"/>
</dbReference>
<organism evidence="7 8">
    <name type="scientific">Candidatus Lachnoclostridium stercorigallinarum</name>
    <dbReference type="NCBI Taxonomy" id="2838634"/>
    <lineage>
        <taxon>Bacteria</taxon>
        <taxon>Bacillati</taxon>
        <taxon>Bacillota</taxon>
        <taxon>Clostridia</taxon>
        <taxon>Lachnospirales</taxon>
        <taxon>Lachnospiraceae</taxon>
    </lineage>
</organism>
<dbReference type="SUPFAM" id="SSF53383">
    <property type="entry name" value="PLP-dependent transferases"/>
    <property type="match status" value="1"/>
</dbReference>
<keyword evidence="3" id="KW-0663">Pyridoxal phosphate</keyword>
<dbReference type="EMBL" id="DXBC01000094">
    <property type="protein sequence ID" value="HIZ79347.1"/>
    <property type="molecule type" value="Genomic_DNA"/>
</dbReference>
<keyword evidence="7" id="KW-0808">Transferase</keyword>
<evidence type="ECO:0000256" key="4">
    <source>
        <dbReference type="ARBA" id="ARBA00023239"/>
    </source>
</evidence>
<dbReference type="GO" id="GO:0030170">
    <property type="term" value="F:pyridoxal phosphate binding"/>
    <property type="evidence" value="ECO:0007669"/>
    <property type="project" value="InterPro"/>
</dbReference>
<dbReference type="Gene3D" id="3.40.640.10">
    <property type="entry name" value="Type I PLP-dependent aspartate aminotransferase-like (Major domain)"/>
    <property type="match status" value="1"/>
</dbReference>